<keyword evidence="1" id="KW-1185">Reference proteome</keyword>
<dbReference type="AlphaFoldDB" id="A0A914N0T0"/>
<evidence type="ECO:0000313" key="1">
    <source>
        <dbReference type="Proteomes" id="UP000887563"/>
    </source>
</evidence>
<organism evidence="1 2">
    <name type="scientific">Meloidogyne incognita</name>
    <name type="common">Southern root-knot nematode worm</name>
    <name type="synonym">Oxyuris incognita</name>
    <dbReference type="NCBI Taxonomy" id="6306"/>
    <lineage>
        <taxon>Eukaryota</taxon>
        <taxon>Metazoa</taxon>
        <taxon>Ecdysozoa</taxon>
        <taxon>Nematoda</taxon>
        <taxon>Chromadorea</taxon>
        <taxon>Rhabditida</taxon>
        <taxon>Tylenchina</taxon>
        <taxon>Tylenchomorpha</taxon>
        <taxon>Tylenchoidea</taxon>
        <taxon>Meloidogynidae</taxon>
        <taxon>Meloidogyninae</taxon>
        <taxon>Meloidogyne</taxon>
        <taxon>Meloidogyne incognita group</taxon>
    </lineage>
</organism>
<name>A0A914N0T0_MELIC</name>
<dbReference type="WBParaSite" id="Minc3s03398g33730">
    <property type="protein sequence ID" value="Minc3s03398g33730"/>
    <property type="gene ID" value="Minc3s03398g33730"/>
</dbReference>
<evidence type="ECO:0000313" key="2">
    <source>
        <dbReference type="WBParaSite" id="Minc3s03398g33730"/>
    </source>
</evidence>
<proteinExistence type="predicted"/>
<reference evidence="2" key="1">
    <citation type="submission" date="2022-11" db="UniProtKB">
        <authorList>
            <consortium name="WormBaseParasite"/>
        </authorList>
    </citation>
    <scope>IDENTIFICATION</scope>
</reference>
<protein>
    <submittedName>
        <fullName evidence="2">Candidate secreted effector</fullName>
    </submittedName>
</protein>
<sequence>MPWGNIVHLEQLQALEGLQPLRGLVVLLQRLLWRWHSFLNRCSWGFFNWWSCFWGRFCWWRSSFFQ</sequence>
<dbReference type="Proteomes" id="UP000887563">
    <property type="component" value="Unplaced"/>
</dbReference>
<accession>A0A914N0T0</accession>